<feature type="transmembrane region" description="Helical" evidence="1">
    <location>
        <begin position="43"/>
        <end position="68"/>
    </location>
</feature>
<gene>
    <name evidence="2" type="ORF">ABDB84_14845</name>
</gene>
<feature type="transmembrane region" description="Helical" evidence="1">
    <location>
        <begin position="74"/>
        <end position="95"/>
    </location>
</feature>
<reference evidence="2 3" key="1">
    <citation type="journal article" date="2018" name="Int. J. Syst. Evol. Microbiol.">
        <title>Uliginosibacterium sediminicola sp. nov., isolated from freshwater sediment.</title>
        <authorList>
            <person name="Hwang W.M."/>
            <person name="Kim S.M."/>
            <person name="Kang K."/>
            <person name="Ahn T.Y."/>
        </authorList>
    </citation>
    <scope>NUCLEOTIDE SEQUENCE [LARGE SCALE GENOMIC DNA]</scope>
    <source>
        <strain evidence="2 3">M1-21</strain>
    </source>
</reference>
<accession>A0ABU9Z1X2</accession>
<keyword evidence="3" id="KW-1185">Reference proteome</keyword>
<evidence type="ECO:0000313" key="3">
    <source>
        <dbReference type="Proteomes" id="UP001410394"/>
    </source>
</evidence>
<protein>
    <submittedName>
        <fullName evidence="2">Phage holin family protein</fullName>
    </submittedName>
</protein>
<evidence type="ECO:0000313" key="2">
    <source>
        <dbReference type="EMBL" id="MEN3069757.1"/>
    </source>
</evidence>
<proteinExistence type="predicted"/>
<dbReference type="RefSeq" id="WP_345920527.1">
    <property type="nucleotide sequence ID" value="NZ_JBDIVE010000008.1"/>
</dbReference>
<dbReference type="Pfam" id="PF07332">
    <property type="entry name" value="Phage_holin_3_6"/>
    <property type="match status" value="1"/>
</dbReference>
<organism evidence="2 3">
    <name type="scientific">Uliginosibacterium sediminicola</name>
    <dbReference type="NCBI Taxonomy" id="2024550"/>
    <lineage>
        <taxon>Bacteria</taxon>
        <taxon>Pseudomonadati</taxon>
        <taxon>Pseudomonadota</taxon>
        <taxon>Betaproteobacteria</taxon>
        <taxon>Rhodocyclales</taxon>
        <taxon>Zoogloeaceae</taxon>
        <taxon>Uliginosibacterium</taxon>
    </lineage>
</organism>
<dbReference type="EMBL" id="JBDIVE010000008">
    <property type="protein sequence ID" value="MEN3069757.1"/>
    <property type="molecule type" value="Genomic_DNA"/>
</dbReference>
<dbReference type="InterPro" id="IPR009937">
    <property type="entry name" value="Phage_holin_3_6"/>
</dbReference>
<keyword evidence="1" id="KW-0472">Membrane</keyword>
<name>A0ABU9Z1X2_9RHOO</name>
<sequence length="128" mass="13777">MGSGLSERLRRLLGHAAALAATRVDLFGLELQEELERQIKHLALLLGVLLCAALAAIFGAVLVLVLAWHSGHLLAAATALMLCFAALALAGFVVLRRCLQRAPTPFAVTLEEFQRDAESMRTARESDS</sequence>
<keyword evidence="1" id="KW-1133">Transmembrane helix</keyword>
<dbReference type="Proteomes" id="UP001410394">
    <property type="component" value="Unassembled WGS sequence"/>
</dbReference>
<comment type="caution">
    <text evidence="2">The sequence shown here is derived from an EMBL/GenBank/DDBJ whole genome shotgun (WGS) entry which is preliminary data.</text>
</comment>
<evidence type="ECO:0000256" key="1">
    <source>
        <dbReference type="SAM" id="Phobius"/>
    </source>
</evidence>
<keyword evidence="1" id="KW-0812">Transmembrane</keyword>